<dbReference type="HOGENOM" id="CLU_1099366_0_0_1"/>
<feature type="region of interest" description="Disordered" evidence="1">
    <location>
        <begin position="218"/>
        <end position="242"/>
    </location>
</feature>
<dbReference type="CTD" id="9813548"/>
<proteinExistence type="predicted"/>
<dbReference type="InParanoid" id="E3MPS8"/>
<dbReference type="RefSeq" id="XP_003101802.2">
    <property type="nucleotide sequence ID" value="XM_003101754.2"/>
</dbReference>
<dbReference type="AlphaFoldDB" id="E3MPS8"/>
<dbReference type="GeneID" id="9813548"/>
<organism evidence="3">
    <name type="scientific">Caenorhabditis remanei</name>
    <name type="common">Caenorhabditis vulgaris</name>
    <dbReference type="NCBI Taxonomy" id="31234"/>
    <lineage>
        <taxon>Eukaryota</taxon>
        <taxon>Metazoa</taxon>
        <taxon>Ecdysozoa</taxon>
        <taxon>Nematoda</taxon>
        <taxon>Chromadorea</taxon>
        <taxon>Rhabditida</taxon>
        <taxon>Rhabditina</taxon>
        <taxon>Rhabditomorpha</taxon>
        <taxon>Rhabditoidea</taxon>
        <taxon>Rhabditidae</taxon>
        <taxon>Peloderinae</taxon>
        <taxon>Caenorhabditis</taxon>
    </lineage>
</organism>
<name>E3MPS8_CAERE</name>
<feature type="compositionally biased region" description="Acidic residues" evidence="1">
    <location>
        <begin position="225"/>
        <end position="234"/>
    </location>
</feature>
<reference evidence="2" key="1">
    <citation type="submission" date="2007-07" db="EMBL/GenBank/DDBJ databases">
        <title>PCAP assembly of the Caenorhabditis remanei genome.</title>
        <authorList>
            <consortium name="The Caenorhabditis remanei Sequencing Consortium"/>
            <person name="Wilson R.K."/>
        </authorList>
    </citation>
    <scope>NUCLEOTIDE SEQUENCE [LARGE SCALE GENOMIC DNA]</scope>
    <source>
        <strain evidence="2">PB4641</strain>
    </source>
</reference>
<dbReference type="KEGG" id="crq:GCK72_012393"/>
<keyword evidence="3" id="KW-1185">Reference proteome</keyword>
<accession>E3MPS8</accession>
<evidence type="ECO:0000313" key="3">
    <source>
        <dbReference type="Proteomes" id="UP000008281"/>
    </source>
</evidence>
<evidence type="ECO:0000313" key="2">
    <source>
        <dbReference type="EMBL" id="EFP06665.1"/>
    </source>
</evidence>
<protein>
    <submittedName>
        <fullName evidence="2">Uncharacterized protein</fullName>
    </submittedName>
</protein>
<gene>
    <name evidence="2" type="ORF">CRE_12077</name>
</gene>
<sequence length="242" mass="27727">MACNNVTIVKAMVISEEGGRVMLFTPKFEENLVIHNQSKKRQPGELFEITVYSEDYHPRKGELDETTCSGWKVKLDGEKLGIQSIYLPSQNQKGKELLLKVLFHNQFPWFGETGHYYNGSFPFAKVKHTNSAVEAWLKTFSKEKKLSMELQMGRDGAIAIGTARRFTTEEKEGNAAFVTRYQSAEEAGLQPLLRSPHPYVWLPEGQRPLRGFARITMQQGRNPQEEDSENEEWEIVARDDLE</sequence>
<dbReference type="EMBL" id="DS268464">
    <property type="protein sequence ID" value="EFP06665.1"/>
    <property type="molecule type" value="Genomic_DNA"/>
</dbReference>
<evidence type="ECO:0000256" key="1">
    <source>
        <dbReference type="SAM" id="MobiDB-lite"/>
    </source>
</evidence>
<dbReference type="Proteomes" id="UP000008281">
    <property type="component" value="Unassembled WGS sequence"/>
</dbReference>